<dbReference type="EMBL" id="JAPDRQ010000115">
    <property type="protein sequence ID" value="KAJ9654671.1"/>
    <property type="molecule type" value="Genomic_DNA"/>
</dbReference>
<sequence>MDRRSSRSEAYDSYRPPSYNSHRDQQNPRDVIHAKSRPHHPPRSESRSGVPLHDPRSATTTPAESPKSPQGGHGQSAAAKVGITPQANQSLDPRKRLANPIATVNEQAILGDSNDASLISWLEHSVQQAVLKNSLDRLQSAAKDARKQEEEQKQRFPDHIALHEQYATRRVKSQQNVDAFTTRFNESLSTERSQRGSALKAIRAMLNSTLSETGLNSEHFEAQQQEISNVVRRLNDFENSNKRLEEEVKRLTNENDSLRTQCISKDDHDKCYQKLKSMYDNRISKATGDLQQKVASCEQTIKECKAWMQERDSPKSPPGSEPTTHDNEELLALKTVIDDHDTKLEDHKLKFARMSNLFTSLADHKDLAKKFESLENALASNKLEMSGVAKRLDQVTLPQGLQVPNAGSQTTNVTAPQDTRSIQEQIDGLTISVSQQNAALKNELEQHLKGYRQFTVDTLGKLSTANEKLNANDSRVEDLETILTTLDNRETNRIQSVLQKVPAIESAITDLRSKISALESDGTSLHTLNEAMERLQKAETQLRIEVSTLMESKSTQIKAEVSSIHEIVKRNDHSIESLNTRYNAITTQMLYKSIVATLEPMAPRIGELEADIDQVQSDIRTLKESCSSLAVSTELKDQFQKLASIDHLGSGLDKMSVDTRQNTERVQQLSEQIKVLDTQFAENTKALMKLEELYNTLQPITNGDTGSRISTPSSTSEAHRPLKQDVRGSQSGLASMQEASTSLKQIHARIASLAHFMAVTVFDNDFLLIERVASNVDEKKLRSSMQGLDLGEIFFRGSKHETTGRYALVKMLSPDRIPEAIEKFNNQRWNGRSVKVSRASARNLENVILSQPVPVPALAPAVGQPADNSVEPEHGNGGDEVAVNSLLIQNKRRGHSNTTRGGLVRSGSSSGTPSRRAAKRHADEEGGGSGQTTHIQKRGRT</sequence>
<evidence type="ECO:0000313" key="2">
    <source>
        <dbReference type="Proteomes" id="UP001172386"/>
    </source>
</evidence>
<evidence type="ECO:0000313" key="1">
    <source>
        <dbReference type="EMBL" id="KAJ9654671.1"/>
    </source>
</evidence>
<proteinExistence type="predicted"/>
<gene>
    <name evidence="1" type="ORF">H2198_006338</name>
</gene>
<comment type="caution">
    <text evidence="1">The sequence shown here is derived from an EMBL/GenBank/DDBJ whole genome shotgun (WGS) entry which is preliminary data.</text>
</comment>
<accession>A0ACC3A365</accession>
<keyword evidence="2" id="KW-1185">Reference proteome</keyword>
<dbReference type="Proteomes" id="UP001172386">
    <property type="component" value="Unassembled WGS sequence"/>
</dbReference>
<organism evidence="1 2">
    <name type="scientific">Neophaeococcomyces mojaviensis</name>
    <dbReference type="NCBI Taxonomy" id="3383035"/>
    <lineage>
        <taxon>Eukaryota</taxon>
        <taxon>Fungi</taxon>
        <taxon>Dikarya</taxon>
        <taxon>Ascomycota</taxon>
        <taxon>Pezizomycotina</taxon>
        <taxon>Eurotiomycetes</taxon>
        <taxon>Chaetothyriomycetidae</taxon>
        <taxon>Chaetothyriales</taxon>
        <taxon>Chaetothyriales incertae sedis</taxon>
        <taxon>Neophaeococcomyces</taxon>
    </lineage>
</organism>
<name>A0ACC3A365_9EURO</name>
<reference evidence="1" key="1">
    <citation type="submission" date="2022-10" db="EMBL/GenBank/DDBJ databases">
        <title>Culturing micro-colonial fungi from biological soil crusts in the Mojave desert and describing Neophaeococcomyces mojavensis, and introducing the new genera and species Taxawa tesnikishii.</title>
        <authorList>
            <person name="Kurbessoian T."/>
            <person name="Stajich J.E."/>
        </authorList>
    </citation>
    <scope>NUCLEOTIDE SEQUENCE</scope>
    <source>
        <strain evidence="1">JES_112</strain>
    </source>
</reference>
<protein>
    <submittedName>
        <fullName evidence="1">Uncharacterized protein</fullName>
    </submittedName>
</protein>